<dbReference type="RefSeq" id="WP_015709737.1">
    <property type="nucleotide sequence ID" value="NC_015577.1"/>
</dbReference>
<reference evidence="3" key="1">
    <citation type="submission" date="2009-12" db="EMBL/GenBank/DDBJ databases">
        <title>Complete sequence of Treponema azotonutricium strain ZAS-9.</title>
        <authorList>
            <person name="Tetu S.G."/>
            <person name="Matson E."/>
            <person name="Ren Q."/>
            <person name="Seshadri R."/>
            <person name="Elbourne L."/>
            <person name="Hassan K.A."/>
            <person name="Durkin A."/>
            <person name="Radune D."/>
            <person name="Mohamoud Y."/>
            <person name="Shay R."/>
            <person name="Jin S."/>
            <person name="Zhang X."/>
            <person name="Lucey K."/>
            <person name="Ballor N.R."/>
            <person name="Ottesen E."/>
            <person name="Rosenthal R."/>
            <person name="Allen A."/>
            <person name="Leadbetter J.R."/>
            <person name="Paulsen I.T."/>
        </authorList>
    </citation>
    <scope>NUCLEOTIDE SEQUENCE [LARGE SCALE GENOMIC DNA]</scope>
    <source>
        <strain evidence="3">ATCC BAA-888 / DSM 13862 / ZAS-9</strain>
    </source>
</reference>
<dbReference type="SUPFAM" id="SSF53850">
    <property type="entry name" value="Periplasmic binding protein-like II"/>
    <property type="match status" value="1"/>
</dbReference>
<reference evidence="2 3" key="2">
    <citation type="journal article" date="2011" name="ISME J.">
        <title>RNA-seq reveals cooperative metabolic interactions between two termite-gut spirochete species in co-culture.</title>
        <authorList>
            <person name="Rosenthal A.Z."/>
            <person name="Matson E.G."/>
            <person name="Eldar A."/>
            <person name="Leadbetter J.R."/>
        </authorList>
    </citation>
    <scope>NUCLEOTIDE SEQUENCE [LARGE SCALE GENOMIC DNA]</scope>
    <source>
        <strain evidence="3">ATCC BAA-888 / DSM 13862 / ZAS-9</strain>
    </source>
</reference>
<feature type="signal peptide" evidence="1">
    <location>
        <begin position="1"/>
        <end position="27"/>
    </location>
</feature>
<name>F5Y7Z0_LEAAZ</name>
<evidence type="ECO:0000313" key="2">
    <source>
        <dbReference type="EMBL" id="AEF82898.1"/>
    </source>
</evidence>
<dbReference type="EMBL" id="CP001841">
    <property type="protein sequence ID" value="AEF82898.1"/>
    <property type="molecule type" value="Genomic_DNA"/>
</dbReference>
<proteinExistence type="predicted"/>
<evidence type="ECO:0000313" key="3">
    <source>
        <dbReference type="Proteomes" id="UP000009222"/>
    </source>
</evidence>
<dbReference type="Proteomes" id="UP000009222">
    <property type="component" value="Chromosome"/>
</dbReference>
<feature type="chain" id="PRO_5003329738" evidence="1">
    <location>
        <begin position="28"/>
        <end position="501"/>
    </location>
</feature>
<evidence type="ECO:0000256" key="1">
    <source>
        <dbReference type="SAM" id="SignalP"/>
    </source>
</evidence>
<dbReference type="HOGENOM" id="CLU_543943_0_0_12"/>
<keyword evidence="3" id="KW-1185">Reference proteome</keyword>
<accession>F5Y7Z0</accession>
<keyword evidence="1" id="KW-0732">Signal</keyword>
<protein>
    <submittedName>
        <fullName evidence="2">Putative multiple sugar-binding transport system multiple sugar-binding protein</fullName>
    </submittedName>
</protein>
<dbReference type="Gene3D" id="3.40.190.10">
    <property type="entry name" value="Periplasmic binding protein-like II"/>
    <property type="match status" value="1"/>
</dbReference>
<dbReference type="InParanoid" id="F5Y7Z0"/>
<sequence length="501" mass="54516">MKNMKKLLVLIPLMVLAILGCSKSGGAKVADKGYDLYVFNTKGENAAQFEAMGKAFQEETSIRIKTFSIGAGQDSTAPLNTEMNSKNYPVIYCADYYGLESWIQGGFITNLNGVTGHPEFEKLAKSINPTLYLTNGGNANYGIPFNVEGYGYIADKQMIGLIFGADKVGAVLADITSASYAEWEALVKALDSWIKSPSAAQVALSGKAYTLAASKTGLAANLNGVFAVMGSESWTYGDHFVNIAINGAFATSPEAQKASDADIQAMKGLFVDYAQALDLKTSYLAGKNGPAKRGQDFVSSANFGYDQAVQIFADSKAVFFKQGNWAYGNIASVNPALAERLTFLPVKMPFKQADITRKDGLTVDKINSSIPVFVPNYYVVNAMATEAEKKAAYDFLVWLNTSKTGQHYVVDEFAFIPYNADPATTTVPNSLGNSIIEYMKSRNILSDPYHGSPSTWSGEQVGRVIFLENYLLKASWTTQDYNTIADTMIASWIKLKHEQQQ</sequence>
<dbReference type="KEGG" id="taz:TREAZ_2318"/>
<organism evidence="2 3">
    <name type="scientific">Leadbettera azotonutricia (strain ATCC BAA-888 / DSM 13862 / ZAS-9)</name>
    <name type="common">Treponema azotonutricium</name>
    <dbReference type="NCBI Taxonomy" id="545695"/>
    <lineage>
        <taxon>Bacteria</taxon>
        <taxon>Pseudomonadati</taxon>
        <taxon>Spirochaetota</taxon>
        <taxon>Spirochaetia</taxon>
        <taxon>Spirochaetales</taxon>
        <taxon>Breznakiellaceae</taxon>
        <taxon>Leadbettera</taxon>
    </lineage>
</organism>
<dbReference type="AlphaFoldDB" id="F5Y7Z0"/>
<gene>
    <name evidence="2" type="ordered locus">TREAZ_2318</name>
</gene>
<dbReference type="PROSITE" id="PS51257">
    <property type="entry name" value="PROKAR_LIPOPROTEIN"/>
    <property type="match status" value="1"/>
</dbReference>
<dbReference type="eggNOG" id="COG1653">
    <property type="taxonomic scope" value="Bacteria"/>
</dbReference>
<dbReference type="STRING" id="545695.TREAZ_2318"/>